<comment type="similarity">
    <text evidence="1 2">Belongs to the outer membrane factor (OMF) (TC 1.B.17) family.</text>
</comment>
<evidence type="ECO:0000313" key="4">
    <source>
        <dbReference type="EMBL" id="MCY0389193.1"/>
    </source>
</evidence>
<comment type="subcellular location">
    <subcellularLocation>
        <location evidence="2">Cell membrane</location>
        <topology evidence="2">Lipid-anchor</topology>
    </subcellularLocation>
</comment>
<dbReference type="NCBIfam" id="TIGR01845">
    <property type="entry name" value="outer_NodT"/>
    <property type="match status" value="1"/>
</dbReference>
<keyword evidence="2" id="KW-0564">Palmitate</keyword>
<feature type="region of interest" description="Disordered" evidence="3">
    <location>
        <begin position="1"/>
        <end position="34"/>
    </location>
</feature>
<keyword evidence="2" id="KW-0812">Transmembrane</keyword>
<evidence type="ECO:0000256" key="2">
    <source>
        <dbReference type="RuleBase" id="RU362097"/>
    </source>
</evidence>
<gene>
    <name evidence="4" type="ORF">OVY01_18770</name>
</gene>
<keyword evidence="2" id="KW-1134">Transmembrane beta strand</keyword>
<reference evidence="4" key="1">
    <citation type="submission" date="2022-11" db="EMBL/GenBank/DDBJ databases">
        <title>Robbsia betulipollinis sp. nov., isolated from pollen of birch (Betula pendula).</title>
        <authorList>
            <person name="Shi H."/>
            <person name="Ambika Manirajan B."/>
            <person name="Ratering S."/>
            <person name="Geissler-Plaum R."/>
            <person name="Schnell S."/>
        </authorList>
    </citation>
    <scope>NUCLEOTIDE SEQUENCE</scope>
    <source>
        <strain evidence="4">Bb-Pol-6</strain>
    </source>
</reference>
<keyword evidence="5" id="KW-1185">Reference proteome</keyword>
<feature type="compositionally biased region" description="Polar residues" evidence="3">
    <location>
        <begin position="1"/>
        <end position="17"/>
    </location>
</feature>
<dbReference type="Proteomes" id="UP001082899">
    <property type="component" value="Unassembled WGS sequence"/>
</dbReference>
<dbReference type="Pfam" id="PF02321">
    <property type="entry name" value="OEP"/>
    <property type="match status" value="2"/>
</dbReference>
<dbReference type="SUPFAM" id="SSF56954">
    <property type="entry name" value="Outer membrane efflux proteins (OEP)"/>
    <property type="match status" value="1"/>
</dbReference>
<dbReference type="Gene3D" id="2.20.200.10">
    <property type="entry name" value="Outer membrane efflux proteins (OEP)"/>
    <property type="match status" value="1"/>
</dbReference>
<comment type="caution">
    <text evidence="4">The sequence shown here is derived from an EMBL/GenBank/DDBJ whole genome shotgun (WGS) entry which is preliminary data.</text>
</comment>
<dbReference type="PANTHER" id="PTHR30203">
    <property type="entry name" value="OUTER MEMBRANE CATION EFFLUX PROTEIN"/>
    <property type="match status" value="1"/>
</dbReference>
<keyword evidence="2" id="KW-0472">Membrane</keyword>
<protein>
    <submittedName>
        <fullName evidence="4">Efflux transporter outer membrane subunit</fullName>
    </submittedName>
</protein>
<evidence type="ECO:0000313" key="5">
    <source>
        <dbReference type="Proteomes" id="UP001082899"/>
    </source>
</evidence>
<dbReference type="PANTHER" id="PTHR30203:SF33">
    <property type="entry name" value="BLR4455 PROTEIN"/>
    <property type="match status" value="1"/>
</dbReference>
<keyword evidence="2" id="KW-0449">Lipoprotein</keyword>
<dbReference type="InterPro" id="IPR010131">
    <property type="entry name" value="MdtP/NodT-like"/>
</dbReference>
<organism evidence="4 5">
    <name type="scientific">Robbsia betulipollinis</name>
    <dbReference type="NCBI Taxonomy" id="2981849"/>
    <lineage>
        <taxon>Bacteria</taxon>
        <taxon>Pseudomonadati</taxon>
        <taxon>Pseudomonadota</taxon>
        <taxon>Betaproteobacteria</taxon>
        <taxon>Burkholderiales</taxon>
        <taxon>Burkholderiaceae</taxon>
        <taxon>Robbsia</taxon>
    </lineage>
</organism>
<accession>A0ABT3ZTK7</accession>
<sequence length="534" mass="55215">MTSKNATPCSSLFTSTPSPAPGDARSGPGAHAAPRAFRHRGRRWALSTVCAALSAGAGLAGCTIGPDYSRPTLSVPAAYKETPAGWKVAQPADHADRGAWWEIFGDPVLDGLIEKANRSNQSIASYQAAYRQAGALVAQARAGYFPTLGASASTTRAGSGTATGNTSHSYATSLTASWEPDLWGSISRDVAAERASQQGAEANLANARLSVQGTLAQDYFALRGLDAAQALYDRTVTAYTQSLAVTQNRYNVGVAGRADVVQAQTQLQSAQASAKDNQISRAQYEHAIAVLVGESASTFSIAAAPLDAQPPTIPISLPGALLERRPDVAAAERTAAAANEQIGIAQAAFFPTLTLSASGGFDSTSIANWLTAPARFWSLGPSLAATLFDGGLRHAKVDAARAVYDQEAATYRATVLAAFQDVEDNLASLRILADEETIERQAVASAEQALAIVTNSYKAGTTTFLDVLTAQATAFTAQRSLVDIQSRRMVSAAGLIKALGGGWDGLGSGDAQAVQATSPTAPAAPATAPVRSTS</sequence>
<proteinExistence type="inferred from homology"/>
<evidence type="ECO:0000256" key="3">
    <source>
        <dbReference type="SAM" id="MobiDB-lite"/>
    </source>
</evidence>
<dbReference type="InterPro" id="IPR003423">
    <property type="entry name" value="OMP_efflux"/>
</dbReference>
<evidence type="ECO:0000256" key="1">
    <source>
        <dbReference type="ARBA" id="ARBA00007613"/>
    </source>
</evidence>
<name>A0ABT3ZTK7_9BURK</name>
<dbReference type="RefSeq" id="WP_267849091.1">
    <property type="nucleotide sequence ID" value="NZ_JAPMXC010000010.1"/>
</dbReference>
<dbReference type="EMBL" id="JAPMXC010000010">
    <property type="protein sequence ID" value="MCY0389193.1"/>
    <property type="molecule type" value="Genomic_DNA"/>
</dbReference>
<dbReference type="Gene3D" id="1.20.1600.10">
    <property type="entry name" value="Outer membrane efflux proteins (OEP)"/>
    <property type="match status" value="1"/>
</dbReference>